<reference evidence="3" key="1">
    <citation type="submission" date="2023-02" db="EMBL/GenBank/DDBJ databases">
        <authorList>
            <person name="Palmer J.M."/>
        </authorList>
    </citation>
    <scope>NUCLEOTIDE SEQUENCE</scope>
    <source>
        <strain evidence="3">FW57</strain>
    </source>
</reference>
<dbReference type="Gene3D" id="3.30.470.30">
    <property type="entry name" value="DNA ligase/mRNA capping enzyme"/>
    <property type="match status" value="1"/>
</dbReference>
<dbReference type="AlphaFoldDB" id="A0AAD4EUX5"/>
<feature type="region of interest" description="Disordered" evidence="1">
    <location>
        <begin position="686"/>
        <end position="741"/>
    </location>
</feature>
<dbReference type="Proteomes" id="UP001197093">
    <property type="component" value="Unassembled WGS sequence"/>
</dbReference>
<dbReference type="EMBL" id="JAHCVI010000003">
    <property type="protein sequence ID" value="KAG7288161.1"/>
    <property type="molecule type" value="Genomic_DNA"/>
</dbReference>
<comment type="caution">
    <text evidence="3">The sequence shown here is derived from an EMBL/GenBank/DDBJ whole genome shotgun (WGS) entry which is preliminary data.</text>
</comment>
<accession>A0AAD4EUX5</accession>
<evidence type="ECO:0000259" key="2">
    <source>
        <dbReference type="Pfam" id="PF09414"/>
    </source>
</evidence>
<feature type="region of interest" description="Disordered" evidence="1">
    <location>
        <begin position="759"/>
        <end position="803"/>
    </location>
</feature>
<keyword evidence="4" id="KW-1185">Reference proteome</keyword>
<gene>
    <name evidence="3" type="ORF">NEMBOFW57_007686</name>
</gene>
<evidence type="ECO:0000313" key="4">
    <source>
        <dbReference type="Proteomes" id="UP001197093"/>
    </source>
</evidence>
<feature type="region of interest" description="Disordered" evidence="1">
    <location>
        <begin position="52"/>
        <end position="87"/>
    </location>
</feature>
<organism evidence="3 4">
    <name type="scientific">Staphylotrichum longicolle</name>
    <dbReference type="NCBI Taxonomy" id="669026"/>
    <lineage>
        <taxon>Eukaryota</taxon>
        <taxon>Fungi</taxon>
        <taxon>Dikarya</taxon>
        <taxon>Ascomycota</taxon>
        <taxon>Pezizomycotina</taxon>
        <taxon>Sordariomycetes</taxon>
        <taxon>Sordariomycetidae</taxon>
        <taxon>Sordariales</taxon>
        <taxon>Chaetomiaceae</taxon>
        <taxon>Staphylotrichum</taxon>
    </lineage>
</organism>
<name>A0AAD4EUX5_9PEZI</name>
<feature type="region of interest" description="Disordered" evidence="1">
    <location>
        <begin position="526"/>
        <end position="552"/>
    </location>
</feature>
<dbReference type="SUPFAM" id="SSF56091">
    <property type="entry name" value="DNA ligase/mRNA capping enzyme, catalytic domain"/>
    <property type="match status" value="1"/>
</dbReference>
<feature type="compositionally biased region" description="Polar residues" evidence="1">
    <location>
        <begin position="695"/>
        <end position="738"/>
    </location>
</feature>
<dbReference type="Pfam" id="PF21189">
    <property type="entry name" value="PHA02142"/>
    <property type="match status" value="1"/>
</dbReference>
<evidence type="ECO:0000313" key="3">
    <source>
        <dbReference type="EMBL" id="KAG7288161.1"/>
    </source>
</evidence>
<feature type="compositionally biased region" description="Polar residues" evidence="1">
    <location>
        <begin position="771"/>
        <end position="792"/>
    </location>
</feature>
<evidence type="ECO:0000256" key="1">
    <source>
        <dbReference type="SAM" id="MobiDB-lite"/>
    </source>
</evidence>
<proteinExistence type="predicted"/>
<sequence length="817" mass="89972">MSSREKPAAVGRADMRAWLEAAISEAGAALPSAPPSSNGLETAAENPIIAQNEPADTENPNTEHTEAARGNPHQTGTEDIATDTASHQRKLVTVRRIASVASVNKTYSVVAVDGWKVVVEKAEGFAKGNYVLFFEVDAFLPACSEFEDLFAEAGPLITFNGVEGYRVGTSAWTDWRGNEAISQGHVCHLSDFPIIDKKVCDLHWEHIELTEENFAEFIRAIDFSDELGVMKWESFPELGPIVPEPEHTLPEVEQTRPKLDEATPDVLTSNPKVPSFIIKTDIERVQNCPNLFIKPKYQRMVYQESLKMDGASATIYFIPYDSPLFTALPALPGLDYKNFPTFLKHATHKTGRFGVCSRNQDPHLLPSKTNPPHAQYWTAALAANLHTLLPSLDQPITIQAELVGATIQGNPYSYPTTPTPNNPTHELFIFSITTPGPGRSSKRWHPRKVEAFAAEHGLRHVPVLGYHAVPAIARHHEDLVTRAELKHGEGLVFKNCVDGRWFKVLSSRWIREKGDEMHARAQAHLQAQAQGGGGVVVKGKGKGKGKGRKMVDEKLEAERKAVVDEERKLVRGWQMSKEEAEELMEIYWNLDEWMSRDEALRKWVEDWERGWYGGMEALGDHAEEANGVGNMENGWTAAEQTGRVDGIHANAAGMSATQGAVGYAGQNGQKAKGFGVSEEKRKELEDWLGIKEPRMTTTSDNVTSETAQDGTTHNGNDKTIQNDTANKATGKPTQNDQKATGFGVSGEKQKELEGWLFPQPAESATHGTDGKATQNVQKASQNAQKATQNVQKATGFGVSQEKRKELEDWLGIKGSAL</sequence>
<protein>
    <recommendedName>
        <fullName evidence="2">RNA ligase domain-containing protein</fullName>
    </recommendedName>
</protein>
<dbReference type="InterPro" id="IPR021122">
    <property type="entry name" value="RNA_ligase_dom_REL/Rnl2"/>
</dbReference>
<dbReference type="Pfam" id="PF09414">
    <property type="entry name" value="RNA_ligase"/>
    <property type="match status" value="1"/>
</dbReference>
<feature type="compositionally biased region" description="Basic residues" evidence="1">
    <location>
        <begin position="539"/>
        <end position="548"/>
    </location>
</feature>
<feature type="domain" description="RNA ligase" evidence="2">
    <location>
        <begin position="303"/>
        <end position="504"/>
    </location>
</feature>